<feature type="transmembrane region" description="Helical" evidence="2">
    <location>
        <begin position="152"/>
        <end position="174"/>
    </location>
</feature>
<dbReference type="GeneID" id="100537432"/>
<feature type="chain" id="PRO_5035431544" evidence="3">
    <location>
        <begin position="22"/>
        <end position="201"/>
    </location>
</feature>
<dbReference type="InterPro" id="IPR013783">
    <property type="entry name" value="Ig-like_fold"/>
</dbReference>
<feature type="compositionally biased region" description="Polar residues" evidence="1">
    <location>
        <begin position="192"/>
        <end position="201"/>
    </location>
</feature>
<dbReference type="KEGG" id="dre:100537432"/>
<dbReference type="Gene3D" id="2.60.40.10">
    <property type="entry name" value="Immunoglobulins"/>
    <property type="match status" value="1"/>
</dbReference>
<protein>
    <submittedName>
        <fullName evidence="6">Cell adhesion molecule CEACAM3</fullName>
    </submittedName>
</protein>
<dbReference type="Pfam" id="PF07686">
    <property type="entry name" value="V-set"/>
    <property type="match status" value="1"/>
</dbReference>
<evidence type="ECO:0000256" key="2">
    <source>
        <dbReference type="SAM" id="Phobius"/>
    </source>
</evidence>
<dbReference type="SUPFAM" id="SSF48726">
    <property type="entry name" value="Immunoglobulin"/>
    <property type="match status" value="1"/>
</dbReference>
<feature type="region of interest" description="Disordered" evidence="1">
    <location>
        <begin position="181"/>
        <end position="201"/>
    </location>
</feature>
<organism evidence="5 6">
    <name type="scientific">Danio rerio</name>
    <name type="common">Zebrafish</name>
    <name type="synonym">Brachydanio rerio</name>
    <dbReference type="NCBI Taxonomy" id="7955"/>
    <lineage>
        <taxon>Eukaryota</taxon>
        <taxon>Metazoa</taxon>
        <taxon>Chordata</taxon>
        <taxon>Craniata</taxon>
        <taxon>Vertebrata</taxon>
        <taxon>Euteleostomi</taxon>
        <taxon>Actinopterygii</taxon>
        <taxon>Neopterygii</taxon>
        <taxon>Teleostei</taxon>
        <taxon>Ostariophysi</taxon>
        <taxon>Cypriniformes</taxon>
        <taxon>Danionidae</taxon>
        <taxon>Danioninae</taxon>
        <taxon>Danio</taxon>
    </lineage>
</organism>
<keyword evidence="5" id="KW-1185">Reference proteome</keyword>
<evidence type="ECO:0000256" key="1">
    <source>
        <dbReference type="SAM" id="MobiDB-lite"/>
    </source>
</evidence>
<dbReference type="Proteomes" id="UP000000437">
    <property type="component" value="Chromosome 22"/>
</dbReference>
<evidence type="ECO:0000313" key="5">
    <source>
        <dbReference type="Proteomes" id="UP000000437"/>
    </source>
</evidence>
<evidence type="ECO:0000259" key="4">
    <source>
        <dbReference type="SMART" id="SM00409"/>
    </source>
</evidence>
<dbReference type="OrthoDB" id="8951972at2759"/>
<evidence type="ECO:0000256" key="3">
    <source>
        <dbReference type="SAM" id="SignalP"/>
    </source>
</evidence>
<dbReference type="PANTHER" id="PTHR21063:SF4">
    <property type="entry name" value="CD48 ANTIGEN-RELATED"/>
    <property type="match status" value="1"/>
</dbReference>
<dbReference type="InterPro" id="IPR013106">
    <property type="entry name" value="Ig_V-set"/>
</dbReference>
<dbReference type="SMART" id="SM00409">
    <property type="entry name" value="IG"/>
    <property type="match status" value="1"/>
</dbReference>
<dbReference type="InterPro" id="IPR003599">
    <property type="entry name" value="Ig_sub"/>
</dbReference>
<dbReference type="PANTHER" id="PTHR21063">
    <property type="entry name" value="LFA-3"/>
    <property type="match status" value="1"/>
</dbReference>
<feature type="domain" description="Immunoglobulin" evidence="4">
    <location>
        <begin position="26"/>
        <end position="130"/>
    </location>
</feature>
<keyword evidence="2" id="KW-0812">Transmembrane</keyword>
<dbReference type="InterPro" id="IPR036179">
    <property type="entry name" value="Ig-like_dom_sf"/>
</dbReference>
<gene>
    <name evidence="6" type="primary">ceacam3</name>
</gene>
<dbReference type="AlphaFoldDB" id="A0A8M1RN95"/>
<name>A0A8M1RN95_DANRE</name>
<keyword evidence="3" id="KW-0732">Signal</keyword>
<sequence>MTLKVTMKMVTLTVFASGVLCAGSDVVSVSVKKGDSVTLHNDFKITNQYKIRWYFKSTRIADIDLSNGKSCTDVQCNEGTEGFRDRLKLDHQTGNLTIMDIRNTDSGEYTLEVIISTGGDHEKIFSVTVYSVSAPAKQEVEKTPDSGLSAGAVAGICVAVLLVIGAAVAAVIYIHRHQPRRKGRAADINEQEPLQGNTSPE</sequence>
<dbReference type="CTD" id="1084"/>
<evidence type="ECO:0000313" key="6">
    <source>
        <dbReference type="RefSeq" id="XP_003201784.1"/>
    </source>
</evidence>
<proteinExistence type="predicted"/>
<feature type="signal peptide" evidence="3">
    <location>
        <begin position="1"/>
        <end position="21"/>
    </location>
</feature>
<keyword evidence="2" id="KW-0472">Membrane</keyword>
<reference evidence="6" key="1">
    <citation type="submission" date="2025-08" db="UniProtKB">
        <authorList>
            <consortium name="RefSeq"/>
        </authorList>
    </citation>
    <scope>IDENTIFICATION</scope>
    <source>
        <strain evidence="6">Tuebingen</strain>
        <tissue evidence="6">Fibroblasts and whole tissue</tissue>
    </source>
</reference>
<dbReference type="RefSeq" id="XP_003201784.1">
    <property type="nucleotide sequence ID" value="XM_003201736.7"/>
</dbReference>
<accession>A0A8M1RN95</accession>
<keyword evidence="2" id="KW-1133">Transmembrane helix</keyword>